<dbReference type="PANTHER" id="PTHR42754:SF1">
    <property type="entry name" value="LIPOPROTEIN"/>
    <property type="match status" value="1"/>
</dbReference>
<dbReference type="OrthoDB" id="9811934at2"/>
<comment type="caution">
    <text evidence="1">The sequence shown here is derived from an EMBL/GenBank/DDBJ whole genome shotgun (WGS) entry which is preliminary data.</text>
</comment>
<dbReference type="PROSITE" id="PS51257">
    <property type="entry name" value="PROKAR_LIPOPROTEIN"/>
    <property type="match status" value="1"/>
</dbReference>
<proteinExistence type="predicted"/>
<protein>
    <submittedName>
        <fullName evidence="1">Uncharacterized protein</fullName>
    </submittedName>
</protein>
<name>A0A1V9FCP3_9BACT</name>
<dbReference type="InterPro" id="IPR013783">
    <property type="entry name" value="Ig-like_fold"/>
</dbReference>
<keyword evidence="2" id="KW-1185">Reference proteome</keyword>
<sequence>MRTKFYPYLVIFLLFILGYSCKKDDANSADPALNISRTDLQVGNDAGYTDTVVIQSNIDWTLSVSDEASAWLSVDPVKKTAGDSTIVTIKVIAANNSSSQTATITITPAGSDLQPRQINITRKAYNLVWQKCYGGSEDDLCFGTALLPNGQLVTAGMAYSTDGDLAGLTYYPTGWVMGAGSDGNRLWQKKVEPIGVQYRSITTSPDGGTVSLGYAAASQTYWYTDFFVVKFDANGNLVWNKQYGGLLAETPVKIISTADGGYVLAGTTYSNDGDFSTNHGGVDICIIKIDANGGVVWQKTFGGDKDENIGTIGACSDGSFIVYGMTASNNSGDVGTNHGINDLLVIKIDASGNKIWSKTLGGSRAEIPAAVIGDTDGGCIVTASTMSTDGDLAMRSGSDIDTWVVKFTKDGQIGWQSILGGTGVEVPTDMERLPNGNIALAGSIVSTDGVVTGSHGGGDVWVAVLNSWGKIVWQKAFGSTLSDNTQDVTTGADGSIMVTSLVNGNDGDVSGNHGKRDTWIFKLQ</sequence>
<gene>
    <name evidence="1" type="ORF">A4H97_20950</name>
</gene>
<dbReference type="PANTHER" id="PTHR42754">
    <property type="entry name" value="ENDOGLUCANASE"/>
    <property type="match status" value="1"/>
</dbReference>
<dbReference type="CDD" id="cd14948">
    <property type="entry name" value="BACON"/>
    <property type="match status" value="1"/>
</dbReference>
<dbReference type="AlphaFoldDB" id="A0A1V9FCP3"/>
<evidence type="ECO:0000313" key="2">
    <source>
        <dbReference type="Proteomes" id="UP000192610"/>
    </source>
</evidence>
<dbReference type="RefSeq" id="WP_081197260.1">
    <property type="nucleotide sequence ID" value="NZ_FOCZ01000010.1"/>
</dbReference>
<accession>A0A1V9FCP3</accession>
<reference evidence="2" key="1">
    <citation type="submission" date="2016-04" db="EMBL/GenBank/DDBJ databases">
        <authorList>
            <person name="Chen L."/>
            <person name="Zhuang W."/>
            <person name="Wang G."/>
        </authorList>
    </citation>
    <scope>NUCLEOTIDE SEQUENCE [LARGE SCALE GENOMIC DNA]</scope>
    <source>
        <strain evidence="2">17621</strain>
    </source>
</reference>
<organism evidence="1 2">
    <name type="scientific">Niastella yeongjuensis</name>
    <dbReference type="NCBI Taxonomy" id="354355"/>
    <lineage>
        <taxon>Bacteria</taxon>
        <taxon>Pseudomonadati</taxon>
        <taxon>Bacteroidota</taxon>
        <taxon>Chitinophagia</taxon>
        <taxon>Chitinophagales</taxon>
        <taxon>Chitinophagaceae</taxon>
        <taxon>Niastella</taxon>
    </lineage>
</organism>
<dbReference type="STRING" id="354355.SAMN05660816_04886"/>
<evidence type="ECO:0000313" key="1">
    <source>
        <dbReference type="EMBL" id="OQP56052.1"/>
    </source>
</evidence>
<dbReference type="Proteomes" id="UP000192610">
    <property type="component" value="Unassembled WGS sequence"/>
</dbReference>
<dbReference type="InterPro" id="IPR024361">
    <property type="entry name" value="BACON"/>
</dbReference>
<dbReference type="Gene3D" id="2.60.40.10">
    <property type="entry name" value="Immunoglobulins"/>
    <property type="match status" value="1"/>
</dbReference>
<dbReference type="EMBL" id="LVXG01000002">
    <property type="protein sequence ID" value="OQP56052.1"/>
    <property type="molecule type" value="Genomic_DNA"/>
</dbReference>